<proteinExistence type="inferred from homology"/>
<evidence type="ECO:0000259" key="2">
    <source>
        <dbReference type="Pfam" id="PF00582"/>
    </source>
</evidence>
<protein>
    <submittedName>
        <fullName evidence="3">Nucleotide-binding universal stress UspA family protein</fullName>
    </submittedName>
</protein>
<evidence type="ECO:0000256" key="1">
    <source>
        <dbReference type="ARBA" id="ARBA00008791"/>
    </source>
</evidence>
<evidence type="ECO:0000313" key="4">
    <source>
        <dbReference type="Proteomes" id="UP000549066"/>
    </source>
</evidence>
<dbReference type="RefSeq" id="WP_179550183.1">
    <property type="nucleotide sequence ID" value="NZ_JACCFI010000001.1"/>
</dbReference>
<reference evidence="3 4" key="1">
    <citation type="submission" date="2020-07" db="EMBL/GenBank/DDBJ databases">
        <title>Sequencing the genomes of 1000 actinobacteria strains.</title>
        <authorList>
            <person name="Klenk H.-P."/>
        </authorList>
    </citation>
    <scope>NUCLEOTIDE SEQUENCE [LARGE SCALE GENOMIC DNA]</scope>
    <source>
        <strain evidence="3 4">DSM 8598</strain>
    </source>
</reference>
<dbReference type="Proteomes" id="UP000549066">
    <property type="component" value="Unassembled WGS sequence"/>
</dbReference>
<dbReference type="EMBL" id="JACCFI010000001">
    <property type="protein sequence ID" value="NYG19994.1"/>
    <property type="molecule type" value="Genomic_DNA"/>
</dbReference>
<accession>A0A852WY34</accession>
<comment type="caution">
    <text evidence="3">The sequence shown here is derived from an EMBL/GenBank/DDBJ whole genome shotgun (WGS) entry which is preliminary data.</text>
</comment>
<sequence>MFERIVVGMDGSPAAGHAMEWAAALAGDTQLVLVHVGRWSVGVRLAGTHGGGTVAVVSDVASRDTELGVVAEIDGSAPGQEVVHVAADNPEATRQPITLLHAWAAPKMWEQDLAGYAGEFAEYEQMHCDTLAETIDVGIDYGGSAVARFLLGSMSYELLLRSQIPPD</sequence>
<dbReference type="InterPro" id="IPR014729">
    <property type="entry name" value="Rossmann-like_a/b/a_fold"/>
</dbReference>
<keyword evidence="4" id="KW-1185">Reference proteome</keyword>
<dbReference type="InterPro" id="IPR006016">
    <property type="entry name" value="UspA"/>
</dbReference>
<dbReference type="PRINTS" id="PR01438">
    <property type="entry name" value="UNVRSLSTRESS"/>
</dbReference>
<organism evidence="3 4">
    <name type="scientific">Agromyces hippuratus</name>
    <dbReference type="NCBI Taxonomy" id="286438"/>
    <lineage>
        <taxon>Bacteria</taxon>
        <taxon>Bacillati</taxon>
        <taxon>Actinomycetota</taxon>
        <taxon>Actinomycetes</taxon>
        <taxon>Micrococcales</taxon>
        <taxon>Microbacteriaceae</taxon>
        <taxon>Agromyces</taxon>
    </lineage>
</organism>
<name>A0A852WY34_9MICO</name>
<comment type="similarity">
    <text evidence="1">Belongs to the universal stress protein A family.</text>
</comment>
<dbReference type="SUPFAM" id="SSF52402">
    <property type="entry name" value="Adenine nucleotide alpha hydrolases-like"/>
    <property type="match status" value="1"/>
</dbReference>
<feature type="domain" description="UspA" evidence="2">
    <location>
        <begin position="1"/>
        <end position="37"/>
    </location>
</feature>
<dbReference type="Pfam" id="PF00582">
    <property type="entry name" value="Usp"/>
    <property type="match status" value="1"/>
</dbReference>
<dbReference type="InterPro" id="IPR006015">
    <property type="entry name" value="Universal_stress_UspA"/>
</dbReference>
<gene>
    <name evidence="3" type="ORF">BJY17_000741</name>
</gene>
<dbReference type="AlphaFoldDB" id="A0A852WY34"/>
<evidence type="ECO:0000313" key="3">
    <source>
        <dbReference type="EMBL" id="NYG19994.1"/>
    </source>
</evidence>
<dbReference type="Gene3D" id="3.40.50.620">
    <property type="entry name" value="HUPs"/>
    <property type="match status" value="2"/>
</dbReference>